<dbReference type="EMBL" id="GL871131">
    <property type="protein sequence ID" value="EGC33681.1"/>
    <property type="molecule type" value="Genomic_DNA"/>
</dbReference>
<dbReference type="AlphaFoldDB" id="F0ZQU9"/>
<dbReference type="RefSeq" id="XP_003289800.1">
    <property type="nucleotide sequence ID" value="XM_003289752.1"/>
</dbReference>
<dbReference type="VEuPathDB" id="AmoebaDB:DICPUDRAFT_154250"/>
<dbReference type="KEGG" id="dpp:DICPUDRAFT_154250"/>
<gene>
    <name evidence="3" type="ORF">DICPUDRAFT_154250</name>
</gene>
<dbReference type="Proteomes" id="UP000001064">
    <property type="component" value="Unassembled WGS sequence"/>
</dbReference>
<protein>
    <submittedName>
        <fullName evidence="3">Uncharacterized protein</fullName>
    </submittedName>
</protein>
<proteinExistence type="predicted"/>
<evidence type="ECO:0000256" key="1">
    <source>
        <dbReference type="SAM" id="Coils"/>
    </source>
</evidence>
<organism evidence="3 4">
    <name type="scientific">Dictyostelium purpureum</name>
    <name type="common">Slime mold</name>
    <dbReference type="NCBI Taxonomy" id="5786"/>
    <lineage>
        <taxon>Eukaryota</taxon>
        <taxon>Amoebozoa</taxon>
        <taxon>Evosea</taxon>
        <taxon>Eumycetozoa</taxon>
        <taxon>Dictyostelia</taxon>
        <taxon>Dictyosteliales</taxon>
        <taxon>Dictyosteliaceae</taxon>
        <taxon>Dictyostelium</taxon>
    </lineage>
</organism>
<accession>F0ZQU9</accession>
<keyword evidence="4" id="KW-1185">Reference proteome</keyword>
<evidence type="ECO:0000313" key="4">
    <source>
        <dbReference type="Proteomes" id="UP000001064"/>
    </source>
</evidence>
<keyword evidence="1" id="KW-0175">Coiled coil</keyword>
<feature type="compositionally biased region" description="Acidic residues" evidence="2">
    <location>
        <begin position="10"/>
        <end position="39"/>
    </location>
</feature>
<sequence length="138" mass="15737">MDLDKYEKNEDSEDYDDDEYDDDDYGDDGDDGDDGDNGDNGDHKLPFTIDFNDPFGLNNNGNKTSTTTNSITSNSNNESLNQFKSYVIPSTANLSKTLEQLESDKVFLEQLHKKFSDQLDRLKVDIKQSSHIYKLIVY</sequence>
<evidence type="ECO:0000256" key="2">
    <source>
        <dbReference type="SAM" id="MobiDB-lite"/>
    </source>
</evidence>
<name>F0ZQU9_DICPU</name>
<dbReference type="OMA" id="KQSSHIY"/>
<dbReference type="GeneID" id="10503133"/>
<dbReference type="InParanoid" id="F0ZQU9"/>
<reference evidence="4" key="1">
    <citation type="journal article" date="2011" name="Genome Biol.">
        <title>Comparative genomics of the social amoebae Dictyostelium discoideum and Dictyostelium purpureum.</title>
        <authorList>
            <consortium name="US DOE Joint Genome Institute (JGI-PGF)"/>
            <person name="Sucgang R."/>
            <person name="Kuo A."/>
            <person name="Tian X."/>
            <person name="Salerno W."/>
            <person name="Parikh A."/>
            <person name="Feasley C.L."/>
            <person name="Dalin E."/>
            <person name="Tu H."/>
            <person name="Huang E."/>
            <person name="Barry K."/>
            <person name="Lindquist E."/>
            <person name="Shapiro H."/>
            <person name="Bruce D."/>
            <person name="Schmutz J."/>
            <person name="Salamov A."/>
            <person name="Fey P."/>
            <person name="Gaudet P."/>
            <person name="Anjard C."/>
            <person name="Babu M.M."/>
            <person name="Basu S."/>
            <person name="Bushmanova Y."/>
            <person name="van der Wel H."/>
            <person name="Katoh-Kurasawa M."/>
            <person name="Dinh C."/>
            <person name="Coutinho P.M."/>
            <person name="Saito T."/>
            <person name="Elias M."/>
            <person name="Schaap P."/>
            <person name="Kay R.R."/>
            <person name="Henrissat B."/>
            <person name="Eichinger L."/>
            <person name="Rivero F."/>
            <person name="Putnam N.H."/>
            <person name="West C.M."/>
            <person name="Loomis W.F."/>
            <person name="Chisholm R.L."/>
            <person name="Shaulsky G."/>
            <person name="Strassmann J.E."/>
            <person name="Queller D.C."/>
            <person name="Kuspa A."/>
            <person name="Grigoriev I.V."/>
        </authorList>
    </citation>
    <scope>NUCLEOTIDE SEQUENCE [LARGE SCALE GENOMIC DNA]</scope>
    <source>
        <strain evidence="4">QSDP1</strain>
    </source>
</reference>
<feature type="coiled-coil region" evidence="1">
    <location>
        <begin position="91"/>
        <end position="118"/>
    </location>
</feature>
<feature type="compositionally biased region" description="Low complexity" evidence="2">
    <location>
        <begin position="58"/>
        <end position="77"/>
    </location>
</feature>
<feature type="region of interest" description="Disordered" evidence="2">
    <location>
        <begin position="1"/>
        <end position="77"/>
    </location>
</feature>
<dbReference type="OrthoDB" id="10633228at2759"/>
<dbReference type="FunCoup" id="F0ZQU9">
    <property type="interactions" value="937"/>
</dbReference>
<evidence type="ECO:0000313" key="3">
    <source>
        <dbReference type="EMBL" id="EGC33681.1"/>
    </source>
</evidence>